<accession>A0A915K6K2</accession>
<keyword evidence="2" id="KW-0479">Metal-binding</keyword>
<dbReference type="WBParaSite" id="nRc.2.0.1.t33512-RA">
    <property type="protein sequence ID" value="nRc.2.0.1.t33512-RA"/>
    <property type="gene ID" value="nRc.2.0.1.g33512"/>
</dbReference>
<evidence type="ECO:0000256" key="3">
    <source>
        <dbReference type="ARBA" id="ARBA00022801"/>
    </source>
</evidence>
<evidence type="ECO:0000313" key="5">
    <source>
        <dbReference type="WBParaSite" id="nRc.2.0.1.t33512-RA"/>
    </source>
</evidence>
<evidence type="ECO:0000313" key="4">
    <source>
        <dbReference type="Proteomes" id="UP000887565"/>
    </source>
</evidence>
<dbReference type="OMA" id="FRASNID"/>
<evidence type="ECO:0000256" key="2">
    <source>
        <dbReference type="ARBA" id="ARBA00022723"/>
    </source>
</evidence>
<dbReference type="InterPro" id="IPR002933">
    <property type="entry name" value="Peptidase_M20"/>
</dbReference>
<dbReference type="GO" id="GO:0006508">
    <property type="term" value="P:proteolysis"/>
    <property type="evidence" value="ECO:0007669"/>
    <property type="project" value="UniProtKB-KW"/>
</dbReference>
<keyword evidence="1" id="KW-0645">Protease</keyword>
<dbReference type="AlphaFoldDB" id="A0A915K6K2"/>
<keyword evidence="3" id="KW-0378">Hydrolase</keyword>
<keyword evidence="4" id="KW-1185">Reference proteome</keyword>
<dbReference type="InterPro" id="IPR051458">
    <property type="entry name" value="Cyt/Met_Dipeptidase"/>
</dbReference>
<dbReference type="GO" id="GO:0008233">
    <property type="term" value="F:peptidase activity"/>
    <property type="evidence" value="ECO:0007669"/>
    <property type="project" value="UniProtKB-KW"/>
</dbReference>
<proteinExistence type="predicted"/>
<dbReference type="SUPFAM" id="SSF53187">
    <property type="entry name" value="Zn-dependent exopeptidases"/>
    <property type="match status" value="1"/>
</dbReference>
<dbReference type="PANTHER" id="PTHR43270">
    <property type="entry name" value="BETA-ALA-HIS DIPEPTIDASE"/>
    <property type="match status" value="1"/>
</dbReference>
<organism evidence="4 5">
    <name type="scientific">Romanomermis culicivorax</name>
    <name type="common">Nematode worm</name>
    <dbReference type="NCBI Taxonomy" id="13658"/>
    <lineage>
        <taxon>Eukaryota</taxon>
        <taxon>Metazoa</taxon>
        <taxon>Ecdysozoa</taxon>
        <taxon>Nematoda</taxon>
        <taxon>Enoplea</taxon>
        <taxon>Dorylaimia</taxon>
        <taxon>Mermithida</taxon>
        <taxon>Mermithoidea</taxon>
        <taxon>Mermithidae</taxon>
        <taxon>Romanomermis</taxon>
    </lineage>
</organism>
<protein>
    <submittedName>
        <fullName evidence="5">Cytosolic non-specific dipeptidase</fullName>
    </submittedName>
</protein>
<dbReference type="InterPro" id="IPR001261">
    <property type="entry name" value="ArgE/DapE_CS"/>
</dbReference>
<dbReference type="Gene3D" id="3.40.630.10">
    <property type="entry name" value="Zn peptidases"/>
    <property type="match status" value="1"/>
</dbReference>
<dbReference type="Gene3D" id="3.30.70.360">
    <property type="match status" value="1"/>
</dbReference>
<dbReference type="PROSITE" id="PS00759">
    <property type="entry name" value="ARGE_DAPE_CPG2_2"/>
    <property type="match status" value="1"/>
</dbReference>
<reference evidence="5" key="1">
    <citation type="submission" date="2022-11" db="UniProtKB">
        <authorList>
            <consortium name="WormBaseParasite"/>
        </authorList>
    </citation>
    <scope>IDENTIFICATION</scope>
</reference>
<dbReference type="Pfam" id="PF01546">
    <property type="entry name" value="Peptidase_M20"/>
    <property type="match status" value="1"/>
</dbReference>
<dbReference type="Proteomes" id="UP000887565">
    <property type="component" value="Unplaced"/>
</dbReference>
<name>A0A915K6K2_ROMCU</name>
<dbReference type="GO" id="GO:0046872">
    <property type="term" value="F:metal ion binding"/>
    <property type="evidence" value="ECO:0007669"/>
    <property type="project" value="UniProtKB-KW"/>
</dbReference>
<dbReference type="PANTHER" id="PTHR43270:SF4">
    <property type="entry name" value="CARNOSINE DIPEPTIDASE 2, ISOFORM A"/>
    <property type="match status" value="1"/>
</dbReference>
<sequence length="255" mass="28448">VLEKYGAKCSLFDIGSQNLSDGTILALPPILFANLGEDPRKKTICIYGHLDVQPAALEDGWNTEPFKLIEKNGKLYGRGATDDKGPVIGWINVLEAFKTCNIELPVNIKFCFEGMEESGSVGLESALQHNRDWFKVKFLSYCVTYTYTRYAVNLYSQDVLYCCISDNYWLGTRKPCLTYGLRGLSYYSVEITCASQDLHSGIHGGAVHEAMSDLVYLLNNLVDKSGKILIPHVYDQVAPVTDAERGLYDNLDFDA</sequence>
<evidence type="ECO:0000256" key="1">
    <source>
        <dbReference type="ARBA" id="ARBA00022670"/>
    </source>
</evidence>